<gene>
    <name evidence="3" type="ORF">JCM21714_4609</name>
</gene>
<evidence type="ECO:0000259" key="2">
    <source>
        <dbReference type="Pfam" id="PF00501"/>
    </source>
</evidence>
<dbReference type="Proteomes" id="UP000019102">
    <property type="component" value="Unassembled WGS sequence"/>
</dbReference>
<protein>
    <submittedName>
        <fullName evidence="3">Acetyl-coenzyme A synthetase</fullName>
    </submittedName>
</protein>
<feature type="domain" description="AMP-dependent synthetase/ligase" evidence="2">
    <location>
        <begin position="58"/>
        <end position="124"/>
    </location>
</feature>
<dbReference type="STRING" id="1298598.JCM21714_4609"/>
<keyword evidence="1" id="KW-0007">Acetylation</keyword>
<evidence type="ECO:0000313" key="4">
    <source>
        <dbReference type="Proteomes" id="UP000019102"/>
    </source>
</evidence>
<dbReference type="AlphaFoldDB" id="W4VQ82"/>
<evidence type="ECO:0000256" key="1">
    <source>
        <dbReference type="ARBA" id="ARBA00022990"/>
    </source>
</evidence>
<organism evidence="3 4">
    <name type="scientific">Gracilibacillus boraciitolerans JCM 21714</name>
    <dbReference type="NCBI Taxonomy" id="1298598"/>
    <lineage>
        <taxon>Bacteria</taxon>
        <taxon>Bacillati</taxon>
        <taxon>Bacillota</taxon>
        <taxon>Bacilli</taxon>
        <taxon>Bacillales</taxon>
        <taxon>Bacillaceae</taxon>
        <taxon>Gracilibacillus</taxon>
    </lineage>
</organism>
<name>W4VQ82_9BACI</name>
<reference evidence="3 4" key="1">
    <citation type="journal article" date="2014" name="Genome Announc.">
        <title>Draft Genome Sequence of the Boron-Tolerant and Moderately Halotolerant Bacterium Gracilibacillus boraciitolerans JCM 21714T.</title>
        <authorList>
            <person name="Ahmed I."/>
            <person name="Oshima K."/>
            <person name="Suda W."/>
            <person name="Kitamura K."/>
            <person name="Iida T."/>
            <person name="Ohmori Y."/>
            <person name="Fujiwara T."/>
            <person name="Hattori M."/>
            <person name="Ohkuma M."/>
        </authorList>
    </citation>
    <scope>NUCLEOTIDE SEQUENCE [LARGE SCALE GENOMIC DNA]</scope>
    <source>
        <strain evidence="3 4">JCM 21714</strain>
    </source>
</reference>
<dbReference type="GO" id="GO:0005829">
    <property type="term" value="C:cytosol"/>
    <property type="evidence" value="ECO:0007669"/>
    <property type="project" value="TreeGrafter"/>
</dbReference>
<dbReference type="EMBL" id="BAVS01000054">
    <property type="protein sequence ID" value="GAE95377.1"/>
    <property type="molecule type" value="Genomic_DNA"/>
</dbReference>
<dbReference type="Gene3D" id="3.40.50.12780">
    <property type="entry name" value="N-terminal domain of ligase-like"/>
    <property type="match status" value="1"/>
</dbReference>
<keyword evidence="4" id="KW-1185">Reference proteome</keyword>
<dbReference type="GO" id="GO:0006085">
    <property type="term" value="P:acetyl-CoA biosynthetic process"/>
    <property type="evidence" value="ECO:0007669"/>
    <property type="project" value="TreeGrafter"/>
</dbReference>
<dbReference type="eggNOG" id="COG0365">
    <property type="taxonomic scope" value="Bacteria"/>
</dbReference>
<dbReference type="PANTHER" id="PTHR24095">
    <property type="entry name" value="ACETYL-COENZYME A SYNTHETASE"/>
    <property type="match status" value="1"/>
</dbReference>
<dbReference type="SUPFAM" id="SSF56801">
    <property type="entry name" value="Acetyl-CoA synthetase-like"/>
    <property type="match status" value="1"/>
</dbReference>
<comment type="caution">
    <text evidence="3">The sequence shown here is derived from an EMBL/GenBank/DDBJ whole genome shotgun (WGS) entry which is preliminary data.</text>
</comment>
<sequence length="130" mass="15188">MDMTKVPSRSGSHNVEDLEVLREGFDWEEVKKDFSWYKTGKVNAAYETIDRHAENPDKKDQVALLYSAPDREERLTFEQLSKQSNKTANMFKKYGIQKGDRVFLFMPRSPEFYANFFGILKVGGDCWTFI</sequence>
<dbReference type="InterPro" id="IPR042099">
    <property type="entry name" value="ANL_N_sf"/>
</dbReference>
<dbReference type="InterPro" id="IPR000873">
    <property type="entry name" value="AMP-dep_synth/lig_dom"/>
</dbReference>
<dbReference type="Pfam" id="PF00501">
    <property type="entry name" value="AMP-binding"/>
    <property type="match status" value="1"/>
</dbReference>
<accession>W4VQ82</accession>
<dbReference type="PANTHER" id="PTHR24095:SF14">
    <property type="entry name" value="ACETYL-COENZYME A SYNTHETASE 1"/>
    <property type="match status" value="1"/>
</dbReference>
<evidence type="ECO:0000313" key="3">
    <source>
        <dbReference type="EMBL" id="GAE95377.1"/>
    </source>
</evidence>
<dbReference type="GO" id="GO:0003987">
    <property type="term" value="F:acetate-CoA ligase activity"/>
    <property type="evidence" value="ECO:0007669"/>
    <property type="project" value="TreeGrafter"/>
</dbReference>
<proteinExistence type="predicted"/>